<evidence type="ECO:0000256" key="1">
    <source>
        <dbReference type="ARBA" id="ARBA00022574"/>
    </source>
</evidence>
<dbReference type="InterPro" id="IPR036322">
    <property type="entry name" value="WD40_repeat_dom_sf"/>
</dbReference>
<accession>A0A6A6EQJ9</accession>
<gene>
    <name evidence="4" type="ORF">K469DRAFT_549877</name>
</gene>
<evidence type="ECO:0000256" key="2">
    <source>
        <dbReference type="ARBA" id="ARBA00022737"/>
    </source>
</evidence>
<feature type="repeat" description="WD" evidence="3">
    <location>
        <begin position="318"/>
        <end position="349"/>
    </location>
</feature>
<dbReference type="InterPro" id="IPR015943">
    <property type="entry name" value="WD40/YVTN_repeat-like_dom_sf"/>
</dbReference>
<keyword evidence="1 3" id="KW-0853">WD repeat</keyword>
<dbReference type="Pfam" id="PF00400">
    <property type="entry name" value="WD40"/>
    <property type="match status" value="2"/>
</dbReference>
<dbReference type="OrthoDB" id="538223at2759"/>
<feature type="repeat" description="WD" evidence="3">
    <location>
        <begin position="276"/>
        <end position="317"/>
    </location>
</feature>
<dbReference type="PROSITE" id="PS50294">
    <property type="entry name" value="WD_REPEATS_REGION"/>
    <property type="match status" value="2"/>
</dbReference>
<name>A0A6A6EQJ9_9PEZI</name>
<reference evidence="4" key="1">
    <citation type="journal article" date="2020" name="Stud. Mycol.">
        <title>101 Dothideomycetes genomes: a test case for predicting lifestyles and emergence of pathogens.</title>
        <authorList>
            <person name="Haridas S."/>
            <person name="Albert R."/>
            <person name="Binder M."/>
            <person name="Bloem J."/>
            <person name="Labutti K."/>
            <person name="Salamov A."/>
            <person name="Andreopoulos B."/>
            <person name="Baker S."/>
            <person name="Barry K."/>
            <person name="Bills G."/>
            <person name="Bluhm B."/>
            <person name="Cannon C."/>
            <person name="Castanera R."/>
            <person name="Culley D."/>
            <person name="Daum C."/>
            <person name="Ezra D."/>
            <person name="Gonzalez J."/>
            <person name="Henrissat B."/>
            <person name="Kuo A."/>
            <person name="Liang C."/>
            <person name="Lipzen A."/>
            <person name="Lutzoni F."/>
            <person name="Magnuson J."/>
            <person name="Mondo S."/>
            <person name="Nolan M."/>
            <person name="Ohm R."/>
            <person name="Pangilinan J."/>
            <person name="Park H.-J."/>
            <person name="Ramirez L."/>
            <person name="Alfaro M."/>
            <person name="Sun H."/>
            <person name="Tritt A."/>
            <person name="Yoshinaga Y."/>
            <person name="Zwiers L.-H."/>
            <person name="Turgeon B."/>
            <person name="Goodwin S."/>
            <person name="Spatafora J."/>
            <person name="Crous P."/>
            <person name="Grigoriev I."/>
        </authorList>
    </citation>
    <scope>NUCLEOTIDE SEQUENCE</scope>
    <source>
        <strain evidence="4">CBS 207.26</strain>
    </source>
</reference>
<evidence type="ECO:0000256" key="3">
    <source>
        <dbReference type="PROSITE-ProRule" id="PRU00221"/>
    </source>
</evidence>
<dbReference type="PROSITE" id="PS00678">
    <property type="entry name" value="WD_REPEATS_1"/>
    <property type="match status" value="1"/>
</dbReference>
<dbReference type="InterPro" id="IPR001680">
    <property type="entry name" value="WD40_rpt"/>
</dbReference>
<dbReference type="PANTHER" id="PTHR19848">
    <property type="entry name" value="WD40 REPEAT PROTEIN"/>
    <property type="match status" value="1"/>
</dbReference>
<keyword evidence="5" id="KW-1185">Reference proteome</keyword>
<dbReference type="Gene3D" id="2.130.10.10">
    <property type="entry name" value="YVTN repeat-like/Quinoprotein amine dehydrogenase"/>
    <property type="match status" value="1"/>
</dbReference>
<evidence type="ECO:0000313" key="5">
    <source>
        <dbReference type="Proteomes" id="UP000800200"/>
    </source>
</evidence>
<proteinExistence type="predicted"/>
<keyword evidence="2" id="KW-0677">Repeat</keyword>
<dbReference type="InterPro" id="IPR019775">
    <property type="entry name" value="WD40_repeat_CS"/>
</dbReference>
<organism evidence="4 5">
    <name type="scientific">Zopfia rhizophila CBS 207.26</name>
    <dbReference type="NCBI Taxonomy" id="1314779"/>
    <lineage>
        <taxon>Eukaryota</taxon>
        <taxon>Fungi</taxon>
        <taxon>Dikarya</taxon>
        <taxon>Ascomycota</taxon>
        <taxon>Pezizomycotina</taxon>
        <taxon>Dothideomycetes</taxon>
        <taxon>Dothideomycetes incertae sedis</taxon>
        <taxon>Zopfiaceae</taxon>
        <taxon>Zopfia</taxon>
    </lineage>
</organism>
<dbReference type="SMART" id="SM00320">
    <property type="entry name" value="WD40"/>
    <property type="match status" value="2"/>
</dbReference>
<dbReference type="PROSITE" id="PS50082">
    <property type="entry name" value="WD_REPEATS_2"/>
    <property type="match status" value="2"/>
</dbReference>
<dbReference type="PANTHER" id="PTHR19848:SF8">
    <property type="entry name" value="F-BOX AND WD REPEAT DOMAIN CONTAINING 7"/>
    <property type="match status" value="1"/>
</dbReference>
<dbReference type="EMBL" id="ML994613">
    <property type="protein sequence ID" value="KAF2193435.1"/>
    <property type="molecule type" value="Genomic_DNA"/>
</dbReference>
<protein>
    <submittedName>
        <fullName evidence="4">Uncharacterized protein</fullName>
    </submittedName>
</protein>
<sequence>MNQICESEDSELCKRILATIATIYELTSLIEMLEESSDDIESLQEIIGLCGSFLIVRKDTINFVHQCAKDYLLAKASVKIFPSGKGEAYYEIFPRSLKIMFRTLRRDIYSLGRLGYPIELVKQPDPDPLAASRYSCIYWVDHICDWNPNSSANHGVALQDGGAVEDFVRRKYLYWLEALSLCGGMSDGVVSMAKLEALLQGRADASALIELVRDARRFIMYHKWAIENSPLQAYASALVFSPARSLIRGLFKEEEPKWIAIKPAMGDKWGACLQTLEGHSDTVWSVAFSHNSARLASASGDSTVKIWDVSSGECLQTLEGYSDSVNSVAFSHDSARLASASDDRTVKIWGRGYTMLWWVPHVDHAVMGTLRCTRLQLAEQAYFGWGSDPLQTLDYNLPKIYNKRDSRIRTIMPFWATWICYR</sequence>
<dbReference type="AlphaFoldDB" id="A0A6A6EQJ9"/>
<evidence type="ECO:0000313" key="4">
    <source>
        <dbReference type="EMBL" id="KAF2193435.1"/>
    </source>
</evidence>
<dbReference type="Proteomes" id="UP000800200">
    <property type="component" value="Unassembled WGS sequence"/>
</dbReference>
<dbReference type="SUPFAM" id="SSF50978">
    <property type="entry name" value="WD40 repeat-like"/>
    <property type="match status" value="1"/>
</dbReference>